<reference evidence="2 3" key="1">
    <citation type="submission" date="2016-01" db="EMBL/GenBank/DDBJ databases">
        <title>Complete genome sequence of strain Lentibacillus amyloliquefaciens LAM0015T isolated from saline sediment.</title>
        <authorList>
            <person name="Wang J.-L."/>
            <person name="He M.-X."/>
        </authorList>
    </citation>
    <scope>NUCLEOTIDE SEQUENCE [LARGE SCALE GENOMIC DNA]</scope>
    <source>
        <strain evidence="2 3">LAM0015</strain>
    </source>
</reference>
<feature type="region of interest" description="Disordered" evidence="1">
    <location>
        <begin position="218"/>
        <end position="246"/>
    </location>
</feature>
<dbReference type="KEGG" id="lao:AOX59_01060"/>
<evidence type="ECO:0008006" key="4">
    <source>
        <dbReference type="Google" id="ProtNLM"/>
    </source>
</evidence>
<evidence type="ECO:0000256" key="1">
    <source>
        <dbReference type="SAM" id="MobiDB-lite"/>
    </source>
</evidence>
<dbReference type="Proteomes" id="UP000050331">
    <property type="component" value="Chromosome"/>
</dbReference>
<dbReference type="AlphaFoldDB" id="A0A0U4E226"/>
<gene>
    <name evidence="2" type="ORF">AOX59_01060</name>
</gene>
<sequence length="246" mass="28398">MGKKAFVFIALMFLMACNEEPVIVKSDSPPEDSTQEPEIVEQEIEDGDEKEVDEFIEFALPEEKVMVNLKMVPILNSYLQAVQMREEAIEQMTLLPIQAADRNLYLLEFSCHESTSCSYLLLDRTEENRTYLIADLATLVQKTMSPDEKKMLFHFNREESHPPLSDIVVIDLNSWEQKTLRNQTDDVDVLDYTWPILDAKWVSPDSISVIVPEVPEPSAEQLKQWENNNKPERDIDFIVNETETAK</sequence>
<dbReference type="OrthoDB" id="2829902at2"/>
<keyword evidence="3" id="KW-1185">Reference proteome</keyword>
<protein>
    <recommendedName>
        <fullName evidence="4">Lipoprotein</fullName>
    </recommendedName>
</protein>
<accession>A0A0U4E226</accession>
<proteinExistence type="predicted"/>
<organism evidence="2 3">
    <name type="scientific">Lentibacillus amyloliquefaciens</name>
    <dbReference type="NCBI Taxonomy" id="1472767"/>
    <lineage>
        <taxon>Bacteria</taxon>
        <taxon>Bacillati</taxon>
        <taxon>Bacillota</taxon>
        <taxon>Bacilli</taxon>
        <taxon>Bacillales</taxon>
        <taxon>Bacillaceae</taxon>
        <taxon>Lentibacillus</taxon>
    </lineage>
</organism>
<dbReference type="RefSeq" id="WP_068440590.1">
    <property type="nucleotide sequence ID" value="NZ_CP013862.1"/>
</dbReference>
<evidence type="ECO:0000313" key="3">
    <source>
        <dbReference type="Proteomes" id="UP000050331"/>
    </source>
</evidence>
<dbReference type="EMBL" id="CP013862">
    <property type="protein sequence ID" value="ALX47308.1"/>
    <property type="molecule type" value="Genomic_DNA"/>
</dbReference>
<dbReference type="PROSITE" id="PS51257">
    <property type="entry name" value="PROKAR_LIPOPROTEIN"/>
    <property type="match status" value="1"/>
</dbReference>
<name>A0A0U4E226_9BACI</name>
<evidence type="ECO:0000313" key="2">
    <source>
        <dbReference type="EMBL" id="ALX47308.1"/>
    </source>
</evidence>